<organism evidence="1 2">
    <name type="scientific">Heterotrigona itama</name>
    <dbReference type="NCBI Taxonomy" id="395501"/>
    <lineage>
        <taxon>Eukaryota</taxon>
        <taxon>Metazoa</taxon>
        <taxon>Ecdysozoa</taxon>
        <taxon>Arthropoda</taxon>
        <taxon>Hexapoda</taxon>
        <taxon>Insecta</taxon>
        <taxon>Pterygota</taxon>
        <taxon>Neoptera</taxon>
        <taxon>Endopterygota</taxon>
        <taxon>Hymenoptera</taxon>
        <taxon>Apocrita</taxon>
        <taxon>Aculeata</taxon>
        <taxon>Apoidea</taxon>
        <taxon>Anthophila</taxon>
        <taxon>Apidae</taxon>
        <taxon>Heterotrigona</taxon>
    </lineage>
</organism>
<dbReference type="GO" id="GO:0042381">
    <property type="term" value="P:hemolymph coagulation"/>
    <property type="evidence" value="ECO:0007669"/>
    <property type="project" value="InterPro"/>
</dbReference>
<dbReference type="AlphaFoldDB" id="A0A6V7HKN7"/>
<proteinExistence type="predicted"/>
<dbReference type="InterPro" id="IPR012524">
    <property type="entry name" value="Abaecin_antimicrobial_peptide"/>
</dbReference>
<reference evidence="1" key="1">
    <citation type="submission" date="2020-07" db="EMBL/GenBank/DDBJ databases">
        <authorList>
            <person name="Nazaruddin N."/>
        </authorList>
    </citation>
    <scope>NUCLEOTIDE SEQUENCE</scope>
</reference>
<feature type="non-terminal residue" evidence="1">
    <location>
        <position position="61"/>
    </location>
</feature>
<sequence>KKNINKMKTVTFIFVLLAAVCAIFAYVPPNYVPSPGRRPFPTFPGHGPFNPKIKWPYPLLR</sequence>
<comment type="caution">
    <text evidence="1">The sequence shown here is derived from an EMBL/GenBank/DDBJ whole genome shotgun (WGS) entry which is preliminary data.</text>
</comment>
<feature type="non-terminal residue" evidence="1">
    <location>
        <position position="1"/>
    </location>
</feature>
<dbReference type="EMBL" id="CAJDYZ010011525">
    <property type="protein sequence ID" value="CAD1479620.1"/>
    <property type="molecule type" value="Genomic_DNA"/>
</dbReference>
<evidence type="ECO:0000313" key="1">
    <source>
        <dbReference type="EMBL" id="CAD1479620.1"/>
    </source>
</evidence>
<evidence type="ECO:0000313" key="2">
    <source>
        <dbReference type="Proteomes" id="UP000752696"/>
    </source>
</evidence>
<protein>
    <recommendedName>
        <fullName evidence="3">Abaecin</fullName>
    </recommendedName>
</protein>
<dbReference type="Proteomes" id="UP000752696">
    <property type="component" value="Unassembled WGS sequence"/>
</dbReference>
<dbReference type="Pfam" id="PF08026">
    <property type="entry name" value="Antimicrobial_5"/>
    <property type="match status" value="1"/>
</dbReference>
<dbReference type="GO" id="GO:0005576">
    <property type="term" value="C:extracellular region"/>
    <property type="evidence" value="ECO:0007669"/>
    <property type="project" value="InterPro"/>
</dbReference>
<gene>
    <name evidence="1" type="ORF">MHI_LOCUS871535</name>
</gene>
<evidence type="ECO:0008006" key="3">
    <source>
        <dbReference type="Google" id="ProtNLM"/>
    </source>
</evidence>
<dbReference type="OrthoDB" id="7597396at2759"/>
<name>A0A6V7HKN7_9HYME</name>
<keyword evidence="2" id="KW-1185">Reference proteome</keyword>
<accession>A0A6V7HKN7</accession>